<evidence type="ECO:0000313" key="6">
    <source>
        <dbReference type="EMBL" id="SEG68398.1"/>
    </source>
</evidence>
<reference evidence="7" key="1">
    <citation type="submission" date="2016-10" db="EMBL/GenBank/DDBJ databases">
        <authorList>
            <person name="Varghese N."/>
            <person name="Submissions S."/>
        </authorList>
    </citation>
    <scope>NUCLEOTIDE SEQUENCE [LARGE SCALE GENOMIC DNA]</scope>
    <source>
        <strain evidence="7">DSM 22361</strain>
    </source>
</reference>
<dbReference type="InterPro" id="IPR002220">
    <property type="entry name" value="DapA-like"/>
</dbReference>
<dbReference type="CDD" id="cd00408">
    <property type="entry name" value="DHDPS-like"/>
    <property type="match status" value="1"/>
</dbReference>
<dbReference type="GO" id="GO:0019262">
    <property type="term" value="P:N-acetylneuraminate catabolic process"/>
    <property type="evidence" value="ECO:0007669"/>
    <property type="project" value="TreeGrafter"/>
</dbReference>
<dbReference type="PRINTS" id="PR00146">
    <property type="entry name" value="DHPICSNTHASE"/>
</dbReference>
<dbReference type="InterPro" id="IPR020625">
    <property type="entry name" value="Schiff_base-form_aldolases_AS"/>
</dbReference>
<evidence type="ECO:0000256" key="1">
    <source>
        <dbReference type="ARBA" id="ARBA00023239"/>
    </source>
</evidence>
<keyword evidence="2" id="KW-0704">Schiff base</keyword>
<comment type="similarity">
    <text evidence="3">Belongs to the DapA family.</text>
</comment>
<evidence type="ECO:0000256" key="3">
    <source>
        <dbReference type="PIRNR" id="PIRNR001365"/>
    </source>
</evidence>
<feature type="binding site" evidence="5">
    <location>
        <position position="203"/>
    </location>
    <ligand>
        <name>pyruvate</name>
        <dbReference type="ChEBI" id="CHEBI:15361"/>
    </ligand>
</feature>
<accession>A0A1H6C653</accession>
<dbReference type="InterPro" id="IPR013785">
    <property type="entry name" value="Aldolase_TIM"/>
</dbReference>
<organism evidence="6 7">
    <name type="scientific">Sphingobacterium lactis</name>
    <dbReference type="NCBI Taxonomy" id="797291"/>
    <lineage>
        <taxon>Bacteria</taxon>
        <taxon>Pseudomonadati</taxon>
        <taxon>Bacteroidota</taxon>
        <taxon>Sphingobacteriia</taxon>
        <taxon>Sphingobacteriales</taxon>
        <taxon>Sphingobacteriaceae</taxon>
        <taxon>Sphingobacterium</taxon>
    </lineage>
</organism>
<evidence type="ECO:0000256" key="5">
    <source>
        <dbReference type="PIRSR" id="PIRSR001365-2"/>
    </source>
</evidence>
<dbReference type="PANTHER" id="PTHR42849">
    <property type="entry name" value="N-ACETYLNEURAMINATE LYASE"/>
    <property type="match status" value="1"/>
</dbReference>
<dbReference type="RefSeq" id="WP_103907606.1">
    <property type="nucleotide sequence ID" value="NZ_CP049246.1"/>
</dbReference>
<gene>
    <name evidence="6" type="ORF">SAMN05421877_11389</name>
</gene>
<dbReference type="Gene3D" id="3.20.20.70">
    <property type="entry name" value="Aldolase class I"/>
    <property type="match status" value="1"/>
</dbReference>
<dbReference type="Proteomes" id="UP000236731">
    <property type="component" value="Unassembled WGS sequence"/>
</dbReference>
<feature type="active site" description="Proton donor/acceptor" evidence="4">
    <location>
        <position position="131"/>
    </location>
</feature>
<evidence type="ECO:0000256" key="2">
    <source>
        <dbReference type="ARBA" id="ARBA00023270"/>
    </source>
</evidence>
<dbReference type="PROSITE" id="PS00666">
    <property type="entry name" value="DHDPS_2"/>
    <property type="match status" value="1"/>
</dbReference>
<dbReference type="OrthoDB" id="9782828at2"/>
<evidence type="ECO:0000313" key="7">
    <source>
        <dbReference type="Proteomes" id="UP000236731"/>
    </source>
</evidence>
<feature type="active site" description="Schiff-base intermediate with substrate" evidence="4">
    <location>
        <position position="159"/>
    </location>
</feature>
<dbReference type="GO" id="GO:0008747">
    <property type="term" value="F:N-acetylneuraminate lyase activity"/>
    <property type="evidence" value="ECO:0007669"/>
    <property type="project" value="TreeGrafter"/>
</dbReference>
<dbReference type="EMBL" id="FNUT01000013">
    <property type="protein sequence ID" value="SEG68398.1"/>
    <property type="molecule type" value="Genomic_DNA"/>
</dbReference>
<keyword evidence="7" id="KW-1185">Reference proteome</keyword>
<dbReference type="SMART" id="SM01130">
    <property type="entry name" value="DHDPS"/>
    <property type="match status" value="1"/>
</dbReference>
<protein>
    <submittedName>
        <fullName evidence="6">4-hydroxy-tetrahydrodipicolinate synthase</fullName>
    </submittedName>
</protein>
<dbReference type="AlphaFoldDB" id="A0A1H6C653"/>
<dbReference type="Pfam" id="PF00701">
    <property type="entry name" value="DHDPS"/>
    <property type="match status" value="1"/>
</dbReference>
<dbReference type="PANTHER" id="PTHR42849:SF1">
    <property type="entry name" value="N-ACETYLNEURAMINATE LYASE"/>
    <property type="match status" value="1"/>
</dbReference>
<feature type="binding site" evidence="5">
    <location>
        <position position="43"/>
    </location>
    <ligand>
        <name>pyruvate</name>
        <dbReference type="ChEBI" id="CHEBI:15361"/>
    </ligand>
</feature>
<dbReference type="SUPFAM" id="SSF51569">
    <property type="entry name" value="Aldolase"/>
    <property type="match status" value="1"/>
</dbReference>
<proteinExistence type="inferred from homology"/>
<sequence>MKEIIVPVVAPLKQDLSLDREAVRRIFMFLHENHACPFILGTTGEAASLSKSFRDEYLEVAAESKAEGQHWYVGVSSNILEESISISQQAHRLGVTAIAATLPTYYQLSVYQMERYFMQLADACSAGLIVYNIPATTHMSLPLDLIERLSKHENIVGIKDSERNMERLQDSLNRWSDREDFKHYIGWAGAAGFALLNGSSGVVPSTGNFAPSVYVQMCEAAERQDVGLVKMMQKQSDELGNLYQANKSLGESLWALKVLMKELGLCEEYMMPPLNSLGDKERQEILRGFHELINNQHIKLTSSHV</sequence>
<dbReference type="GO" id="GO:0005829">
    <property type="term" value="C:cytosol"/>
    <property type="evidence" value="ECO:0007669"/>
    <property type="project" value="TreeGrafter"/>
</dbReference>
<evidence type="ECO:0000256" key="4">
    <source>
        <dbReference type="PIRSR" id="PIRSR001365-1"/>
    </source>
</evidence>
<keyword evidence="1 3" id="KW-0456">Lyase</keyword>
<dbReference type="PIRSF" id="PIRSF001365">
    <property type="entry name" value="DHDPS"/>
    <property type="match status" value="1"/>
</dbReference>
<name>A0A1H6C653_9SPHI</name>